<organism evidence="2">
    <name type="scientific">Anthurium amnicola</name>
    <dbReference type="NCBI Taxonomy" id="1678845"/>
    <lineage>
        <taxon>Eukaryota</taxon>
        <taxon>Viridiplantae</taxon>
        <taxon>Streptophyta</taxon>
        <taxon>Embryophyta</taxon>
        <taxon>Tracheophyta</taxon>
        <taxon>Spermatophyta</taxon>
        <taxon>Magnoliopsida</taxon>
        <taxon>Liliopsida</taxon>
        <taxon>Araceae</taxon>
        <taxon>Pothoideae</taxon>
        <taxon>Potheae</taxon>
        <taxon>Anthurium</taxon>
    </lineage>
</organism>
<proteinExistence type="predicted"/>
<evidence type="ECO:0000313" key="2">
    <source>
        <dbReference type="EMBL" id="JAT64688.1"/>
    </source>
</evidence>
<reference evidence="2" key="1">
    <citation type="submission" date="2015-07" db="EMBL/GenBank/DDBJ databases">
        <title>Transcriptome Assembly of Anthurium amnicola.</title>
        <authorList>
            <person name="Suzuki J."/>
        </authorList>
    </citation>
    <scope>NUCLEOTIDE SEQUENCE</scope>
</reference>
<feature type="region of interest" description="Disordered" evidence="1">
    <location>
        <begin position="60"/>
        <end position="102"/>
    </location>
</feature>
<feature type="region of interest" description="Disordered" evidence="1">
    <location>
        <begin position="1"/>
        <end position="37"/>
    </location>
</feature>
<dbReference type="EMBL" id="GDJX01003248">
    <property type="protein sequence ID" value="JAT64688.1"/>
    <property type="molecule type" value="Transcribed_RNA"/>
</dbReference>
<gene>
    <name evidence="2" type="primary">APL_10</name>
    <name evidence="2" type="ORF">g.23451</name>
</gene>
<feature type="compositionally biased region" description="Polar residues" evidence="1">
    <location>
        <begin position="64"/>
        <end position="77"/>
    </location>
</feature>
<evidence type="ECO:0000256" key="1">
    <source>
        <dbReference type="SAM" id="MobiDB-lite"/>
    </source>
</evidence>
<feature type="compositionally biased region" description="Polar residues" evidence="1">
    <location>
        <begin position="1"/>
        <end position="10"/>
    </location>
</feature>
<dbReference type="AlphaFoldDB" id="A0A1D1ZCM5"/>
<name>A0A1D1ZCM5_9ARAE</name>
<sequence>MTNECDNSPPVTNPFGSLVKSSRGTKGSPPFGEKAEAGRLTHTHACVHTIAEARAGALWGVGKRSSSSPTQPNTMGDATNGVPEANDEVSVQTEERRRQQQLQEAEMHLQIQRDAFDKYMDMLLEKANEILAKQGDHITEQGGTYPNKNNGL</sequence>
<accession>A0A1D1ZCM5</accession>
<protein>
    <submittedName>
        <fullName evidence="2">Myb family transcription factor APL</fullName>
    </submittedName>
</protein>